<keyword evidence="2 4" id="KW-0503">Monooxygenase</keyword>
<feature type="domain" description="FAD-binding" evidence="3">
    <location>
        <begin position="2"/>
        <end position="356"/>
    </location>
</feature>
<evidence type="ECO:0000256" key="1">
    <source>
        <dbReference type="ARBA" id="ARBA00023002"/>
    </source>
</evidence>
<dbReference type="InterPro" id="IPR002938">
    <property type="entry name" value="FAD-bd"/>
</dbReference>
<evidence type="ECO:0000259" key="3">
    <source>
        <dbReference type="Pfam" id="PF01494"/>
    </source>
</evidence>
<organism evidence="4 5">
    <name type="scientific">Streptomyces boetiae</name>
    <dbReference type="NCBI Taxonomy" id="3075541"/>
    <lineage>
        <taxon>Bacteria</taxon>
        <taxon>Bacillati</taxon>
        <taxon>Actinomycetota</taxon>
        <taxon>Actinomycetes</taxon>
        <taxon>Kitasatosporales</taxon>
        <taxon>Streptomycetaceae</taxon>
        <taxon>Streptomyces</taxon>
    </lineage>
</organism>
<evidence type="ECO:0000313" key="4">
    <source>
        <dbReference type="EMBL" id="MDT0306468.1"/>
    </source>
</evidence>
<dbReference type="InterPro" id="IPR036188">
    <property type="entry name" value="FAD/NAD-bd_sf"/>
</dbReference>
<dbReference type="PRINTS" id="PR00420">
    <property type="entry name" value="RNGMNOXGNASE"/>
</dbReference>
<gene>
    <name evidence="4" type="ORF">RM780_05780</name>
</gene>
<dbReference type="PANTHER" id="PTHR13789">
    <property type="entry name" value="MONOOXYGENASE"/>
    <property type="match status" value="1"/>
</dbReference>
<dbReference type="EMBL" id="JAVREN010000006">
    <property type="protein sequence ID" value="MDT0306468.1"/>
    <property type="molecule type" value="Genomic_DNA"/>
</dbReference>
<dbReference type="RefSeq" id="WP_311629400.1">
    <property type="nucleotide sequence ID" value="NZ_JAVREN010000006.1"/>
</dbReference>
<dbReference type="SUPFAM" id="SSF51905">
    <property type="entry name" value="FAD/NAD(P)-binding domain"/>
    <property type="match status" value="1"/>
</dbReference>
<proteinExistence type="predicted"/>
<dbReference type="GO" id="GO:0004497">
    <property type="term" value="F:monooxygenase activity"/>
    <property type="evidence" value="ECO:0007669"/>
    <property type="project" value="UniProtKB-KW"/>
</dbReference>
<dbReference type="Gene3D" id="3.50.50.60">
    <property type="entry name" value="FAD/NAD(P)-binding domain"/>
    <property type="match status" value="1"/>
</dbReference>
<keyword evidence="5" id="KW-1185">Reference proteome</keyword>
<name>A0ABU2L4I8_9ACTN</name>
<sequence>MKAVIVGAGIGGLTAALALRTRGIAVTVLEQAGRLGEIGAGLQIGPNASRVLYRLGLAEALAPVSLVVEESVRRRWSSGEILAKTTLGPGAAARFGAPYLHLHRADLHRVLHEAAIDPRRPGPVVRVETGRRVVGLEDAGVRAPAVVTEDGSRFGGDLVIGADGIRSRVRRLIGAPDEVHHSGDMAYRTLIRRPQVARDPVTRWFFDWPAANFWLGENRHLVAYPVRGMEFVNIVAIVPIGERVREELRAEVPAAEMRAHYEGWDERVVRLLGYSDERVVAWALNYQTPFPRWHRGHVALLGDACHAMLPYFSQGASQAIEDGAVLGEQVAKAALGKLSVAEALAGYSARRAEHAGVVQNGALNNRALFHLPDGPEQRRRDEKFRRHHQESDVSFDWIYEGTPLEDDLVGQGA</sequence>
<dbReference type="InterPro" id="IPR050493">
    <property type="entry name" value="FAD-dep_Monooxygenase_BioMet"/>
</dbReference>
<dbReference type="PANTHER" id="PTHR13789:SF309">
    <property type="entry name" value="PUTATIVE (AFU_ORTHOLOGUE AFUA_6G14510)-RELATED"/>
    <property type="match status" value="1"/>
</dbReference>
<protein>
    <submittedName>
        <fullName evidence="4">FAD-dependent monooxygenase</fullName>
    </submittedName>
</protein>
<dbReference type="Pfam" id="PF01494">
    <property type="entry name" value="FAD_binding_3"/>
    <property type="match status" value="1"/>
</dbReference>
<dbReference type="Proteomes" id="UP001183388">
    <property type="component" value="Unassembled WGS sequence"/>
</dbReference>
<dbReference type="SUPFAM" id="SSF54373">
    <property type="entry name" value="FAD-linked reductases, C-terminal domain"/>
    <property type="match status" value="1"/>
</dbReference>
<evidence type="ECO:0000256" key="2">
    <source>
        <dbReference type="ARBA" id="ARBA00023033"/>
    </source>
</evidence>
<comment type="caution">
    <text evidence="4">The sequence shown here is derived from an EMBL/GenBank/DDBJ whole genome shotgun (WGS) entry which is preliminary data.</text>
</comment>
<accession>A0ABU2L4I8</accession>
<keyword evidence="1" id="KW-0560">Oxidoreductase</keyword>
<evidence type="ECO:0000313" key="5">
    <source>
        <dbReference type="Proteomes" id="UP001183388"/>
    </source>
</evidence>
<reference evidence="5" key="1">
    <citation type="submission" date="2023-07" db="EMBL/GenBank/DDBJ databases">
        <title>30 novel species of actinomycetes from the DSMZ collection.</title>
        <authorList>
            <person name="Nouioui I."/>
        </authorList>
    </citation>
    <scope>NUCLEOTIDE SEQUENCE [LARGE SCALE GENOMIC DNA]</scope>
    <source>
        <strain evidence="5">DSM 44917</strain>
    </source>
</reference>